<gene>
    <name evidence="1" type="ORF">BV22DRAFT_1199527</name>
</gene>
<keyword evidence="2" id="KW-1185">Reference proteome</keyword>
<evidence type="ECO:0000313" key="1">
    <source>
        <dbReference type="EMBL" id="KAH7919361.1"/>
    </source>
</evidence>
<reference evidence="1" key="1">
    <citation type="journal article" date="2021" name="New Phytol.">
        <title>Evolutionary innovations through gain and loss of genes in the ectomycorrhizal Boletales.</title>
        <authorList>
            <person name="Wu G."/>
            <person name="Miyauchi S."/>
            <person name="Morin E."/>
            <person name="Kuo A."/>
            <person name="Drula E."/>
            <person name="Varga T."/>
            <person name="Kohler A."/>
            <person name="Feng B."/>
            <person name="Cao Y."/>
            <person name="Lipzen A."/>
            <person name="Daum C."/>
            <person name="Hundley H."/>
            <person name="Pangilinan J."/>
            <person name="Johnson J."/>
            <person name="Barry K."/>
            <person name="LaButti K."/>
            <person name="Ng V."/>
            <person name="Ahrendt S."/>
            <person name="Min B."/>
            <person name="Choi I.G."/>
            <person name="Park H."/>
            <person name="Plett J.M."/>
            <person name="Magnuson J."/>
            <person name="Spatafora J.W."/>
            <person name="Nagy L.G."/>
            <person name="Henrissat B."/>
            <person name="Grigoriev I.V."/>
            <person name="Yang Z.L."/>
            <person name="Xu J."/>
            <person name="Martin F.M."/>
        </authorList>
    </citation>
    <scope>NUCLEOTIDE SEQUENCE</scope>
    <source>
        <strain evidence="1">KUC20120723A-06</strain>
    </source>
</reference>
<proteinExistence type="predicted"/>
<sequence>MSISVGGLGLLSFSSPFFAWNNDSHPRAEFRSFVCALVFVAIVLILAYLTNPSETSFRAYLTEQSFRQHLSRLDDTTDDASDIDTLARPIDRTPQQDRTTLPFHFANRATVSLRTPKHVFHSFGICTIATTRGAAGSRSNDNRHAHVNGSASGSDTDQSDGSVVSDSWFIGAFGHWWRGGLVESWYHDAMIRSKDAEGWSSGILGFKALDNCHRLPFPKANPFPRLSLRGSPPKLRNRERSSPGLGLLSRRNSTPPPLPKSASLPLHADRRQLDGHTPSLSQPTLLSADHKRIAVVRPQSISRAPSLSSIEHSPLIAEVLRQISNTQTTVTELQTQLADAHAAAAQSHGVLEEEVTALRERKRGEDTRRNEMKSKTKSLEDAKRTAEAGKRDSEKKLKAAEGAREGAARRLEELETEIARLRANAENDRAAVDAEQRDEQEAEVVAELEERKREIRVAEDVIAVLSARARELEEKIADGRERLRVTRERVEIAKQDRSFFPLHVLGSGNGIGMGDLSSTGNDNNGPINNNGNGHIGNGHGYSNGNGEASPWSPVSYSPFDSPVIEHSSARNSNSDSREVSRSPRPARLSLGALSNFSPTLPTAEEHSPTTIRAKGYAIFDNDIATLAGHHHNSVPSHTGIGHTRGHTYTPSTTFSPFGDTDTAANTTRSTAFIPSSLISVLDSPAAFQTEHDVNSGADWRALQTGEGGAFSSSPISVDPQVPLSDPTPDLDTRYSLFEVRPQSHSPYERMKPPYRTHSDPSSHVFTDDAPANGNTESANALAVPRRWFSTSTKDKQSQRKGLNPDAKVFRLTRRNKLPSPSPPAASYDALNPTGLMPTTSSTPTSLLRAFAPSRAEREALQRALGGSTNTSLERLPSLSDVGSIPSSPVHAHAAAQVVAQRDREKALPAWLQSLPLTRKPNFSPWDDEDEEVAVGGDGKH</sequence>
<name>A0ACB8B112_9AGAM</name>
<organism evidence="1 2">
    <name type="scientific">Leucogyrophana mollusca</name>
    <dbReference type="NCBI Taxonomy" id="85980"/>
    <lineage>
        <taxon>Eukaryota</taxon>
        <taxon>Fungi</taxon>
        <taxon>Dikarya</taxon>
        <taxon>Basidiomycota</taxon>
        <taxon>Agaricomycotina</taxon>
        <taxon>Agaricomycetes</taxon>
        <taxon>Agaricomycetidae</taxon>
        <taxon>Boletales</taxon>
        <taxon>Boletales incertae sedis</taxon>
        <taxon>Leucogyrophana</taxon>
    </lineage>
</organism>
<dbReference type="EMBL" id="MU266668">
    <property type="protein sequence ID" value="KAH7919361.1"/>
    <property type="molecule type" value="Genomic_DNA"/>
</dbReference>
<comment type="caution">
    <text evidence="1">The sequence shown here is derived from an EMBL/GenBank/DDBJ whole genome shotgun (WGS) entry which is preliminary data.</text>
</comment>
<evidence type="ECO:0000313" key="2">
    <source>
        <dbReference type="Proteomes" id="UP000790709"/>
    </source>
</evidence>
<protein>
    <submittedName>
        <fullName evidence="1">Uncharacterized protein</fullName>
    </submittedName>
</protein>
<accession>A0ACB8B112</accession>
<dbReference type="Proteomes" id="UP000790709">
    <property type="component" value="Unassembled WGS sequence"/>
</dbReference>